<comment type="caution">
    <text evidence="2">The sequence shown here is derived from an EMBL/GenBank/DDBJ whole genome shotgun (WGS) entry which is preliminary data.</text>
</comment>
<feature type="compositionally biased region" description="Polar residues" evidence="1">
    <location>
        <begin position="48"/>
        <end position="72"/>
    </location>
</feature>
<dbReference type="EMBL" id="JAADJZ010000009">
    <property type="protein sequence ID" value="KAF2872383.1"/>
    <property type="molecule type" value="Genomic_DNA"/>
</dbReference>
<proteinExistence type="predicted"/>
<evidence type="ECO:0000313" key="3">
    <source>
        <dbReference type="Proteomes" id="UP000481861"/>
    </source>
</evidence>
<dbReference type="OrthoDB" id="3800222at2759"/>
<evidence type="ECO:0000256" key="1">
    <source>
        <dbReference type="SAM" id="MobiDB-lite"/>
    </source>
</evidence>
<gene>
    <name evidence="2" type="ORF">BDV95DRAFT_382373</name>
</gene>
<accession>A0A7C8MD35</accession>
<name>A0A7C8MD35_9PLEO</name>
<dbReference type="Proteomes" id="UP000481861">
    <property type="component" value="Unassembled WGS sequence"/>
</dbReference>
<organism evidence="2 3">
    <name type="scientific">Massariosphaeria phaeospora</name>
    <dbReference type="NCBI Taxonomy" id="100035"/>
    <lineage>
        <taxon>Eukaryota</taxon>
        <taxon>Fungi</taxon>
        <taxon>Dikarya</taxon>
        <taxon>Ascomycota</taxon>
        <taxon>Pezizomycotina</taxon>
        <taxon>Dothideomycetes</taxon>
        <taxon>Pleosporomycetidae</taxon>
        <taxon>Pleosporales</taxon>
        <taxon>Pleosporales incertae sedis</taxon>
        <taxon>Massariosphaeria</taxon>
    </lineage>
</organism>
<keyword evidence="3" id="KW-1185">Reference proteome</keyword>
<reference evidence="2 3" key="1">
    <citation type="submission" date="2020-01" db="EMBL/GenBank/DDBJ databases">
        <authorList>
            <consortium name="DOE Joint Genome Institute"/>
            <person name="Haridas S."/>
            <person name="Albert R."/>
            <person name="Binder M."/>
            <person name="Bloem J."/>
            <person name="Labutti K."/>
            <person name="Salamov A."/>
            <person name="Andreopoulos B."/>
            <person name="Baker S.E."/>
            <person name="Barry K."/>
            <person name="Bills G."/>
            <person name="Bluhm B.H."/>
            <person name="Cannon C."/>
            <person name="Castanera R."/>
            <person name="Culley D.E."/>
            <person name="Daum C."/>
            <person name="Ezra D."/>
            <person name="Gonzalez J.B."/>
            <person name="Henrissat B."/>
            <person name="Kuo A."/>
            <person name="Liang C."/>
            <person name="Lipzen A."/>
            <person name="Lutzoni F."/>
            <person name="Magnuson J."/>
            <person name="Mondo S."/>
            <person name="Nolan M."/>
            <person name="Ohm R."/>
            <person name="Pangilinan J."/>
            <person name="Park H.-J.H."/>
            <person name="Ramirez L."/>
            <person name="Alfaro M."/>
            <person name="Sun H."/>
            <person name="Tritt A."/>
            <person name="Yoshinaga Y."/>
            <person name="Zwiers L.-H.L."/>
            <person name="Turgeon B.G."/>
            <person name="Goodwin S.B."/>
            <person name="Spatafora J.W."/>
            <person name="Crous P.W."/>
            <person name="Grigoriev I.V."/>
        </authorList>
    </citation>
    <scope>NUCLEOTIDE SEQUENCE [LARGE SCALE GENOMIC DNA]</scope>
    <source>
        <strain evidence="2 3">CBS 611.86</strain>
    </source>
</reference>
<sequence>MPELKYTVRPWVRTGLSLTMPVLGSSGLLSTPISTDATAVTRSSTIRLVGTTPATESLRSMQTPNHSSSTLARDTPTPKAASRFNHPSPTLDPPEQPRAAKLNTLSMRDKPSPKTPPNARPRGKTVPLAGSKTHTPERDTDSVLSFTPSTSSKHIANWFSGLLGR</sequence>
<feature type="region of interest" description="Disordered" evidence="1">
    <location>
        <begin position="48"/>
        <end position="148"/>
    </location>
</feature>
<evidence type="ECO:0000313" key="2">
    <source>
        <dbReference type="EMBL" id="KAF2872383.1"/>
    </source>
</evidence>
<dbReference type="AlphaFoldDB" id="A0A7C8MD35"/>
<protein>
    <submittedName>
        <fullName evidence="2">Uncharacterized protein</fullName>
    </submittedName>
</protein>